<dbReference type="Pfam" id="PF01547">
    <property type="entry name" value="SBP_bac_1"/>
    <property type="match status" value="1"/>
</dbReference>
<dbReference type="PANTHER" id="PTHR30061">
    <property type="entry name" value="MALTOSE-BINDING PERIPLASMIC PROTEIN"/>
    <property type="match status" value="1"/>
</dbReference>
<accession>A0ABV0KQ11</accession>
<gene>
    <name evidence="4" type="ORF">NDI38_21935</name>
</gene>
<dbReference type="PANTHER" id="PTHR30061:SF50">
    <property type="entry name" value="MALTOSE_MALTODEXTRIN-BINDING PERIPLASMIC PROTEIN"/>
    <property type="match status" value="1"/>
</dbReference>
<dbReference type="SUPFAM" id="SSF53850">
    <property type="entry name" value="Periplasmic binding protein-like II"/>
    <property type="match status" value="1"/>
</dbReference>
<evidence type="ECO:0000256" key="2">
    <source>
        <dbReference type="ARBA" id="ARBA00022448"/>
    </source>
</evidence>
<reference evidence="4 5" key="1">
    <citation type="submission" date="2022-04" db="EMBL/GenBank/DDBJ databases">
        <title>Positive selection, recombination, and allopatry shape intraspecific diversity of widespread and dominant cyanobacteria.</title>
        <authorList>
            <person name="Wei J."/>
            <person name="Shu W."/>
            <person name="Hu C."/>
        </authorList>
    </citation>
    <scope>NUCLEOTIDE SEQUENCE [LARGE SCALE GENOMIC DNA]</scope>
    <source>
        <strain evidence="4 5">AS-A4</strain>
    </source>
</reference>
<proteinExistence type="inferred from homology"/>
<dbReference type="InterPro" id="IPR006059">
    <property type="entry name" value="SBP"/>
</dbReference>
<protein>
    <submittedName>
        <fullName evidence="4">ABC transporter substrate-binding protein</fullName>
    </submittedName>
</protein>
<name>A0ABV0KQ11_9CYAN</name>
<keyword evidence="3" id="KW-0732">Signal</keyword>
<dbReference type="EMBL" id="JAMPLM010000026">
    <property type="protein sequence ID" value="MEP1061096.1"/>
    <property type="molecule type" value="Genomic_DNA"/>
</dbReference>
<dbReference type="Proteomes" id="UP001476950">
    <property type="component" value="Unassembled WGS sequence"/>
</dbReference>
<evidence type="ECO:0000313" key="5">
    <source>
        <dbReference type="Proteomes" id="UP001476950"/>
    </source>
</evidence>
<keyword evidence="2" id="KW-0813">Transport</keyword>
<dbReference type="Gene3D" id="3.40.190.10">
    <property type="entry name" value="Periplasmic binding protein-like II"/>
    <property type="match status" value="1"/>
</dbReference>
<evidence type="ECO:0000256" key="1">
    <source>
        <dbReference type="ARBA" id="ARBA00008520"/>
    </source>
</evidence>
<evidence type="ECO:0000313" key="4">
    <source>
        <dbReference type="EMBL" id="MEP1061096.1"/>
    </source>
</evidence>
<dbReference type="CDD" id="cd14748">
    <property type="entry name" value="PBP2_UgpB"/>
    <property type="match status" value="1"/>
</dbReference>
<comment type="caution">
    <text evidence="4">The sequence shown here is derived from an EMBL/GenBank/DDBJ whole genome shotgun (WGS) entry which is preliminary data.</text>
</comment>
<sequence>MSINFSLKRVGLSGLVWMAIALTSCRNQPIASLHEPQVLPVTITLSGWQSNPNEKKLLDQVIRAFEAQNPTIKVKHEVINSEYMDVIKTRLIGDVAPDVFYLDAFEAPLLMKSNVLEPLNSYITPAFNLADFEPSMVRAFRHNGKLYGLPKDFSTLALIYNKKALAAANISQPPQIWDELLATSKRLTVDRDRDGKIDQYGFGIMPELARQAFVIKAFNGQLMGQNGYATFAESNSLKGLQLVVDQYHDDRTSAQPTDVGATSGSEMLGQGKVAMTIEGVWALPYFKETFPDIEFATAEVPTINGKAGTMAFTVAYVMNRKTKHKEAAWKLIAYLTGTKGMNAWAKQGLALPARRSVLASLGYDKKPLYAPFVKGAGYATIWQAGENLPTIRMNFNNQFVSALLGEQPLPQAMKKAQETANREIYLAN</sequence>
<evidence type="ECO:0000256" key="3">
    <source>
        <dbReference type="ARBA" id="ARBA00022729"/>
    </source>
</evidence>
<comment type="similarity">
    <text evidence="1">Belongs to the bacterial solute-binding protein 1 family.</text>
</comment>
<dbReference type="RefSeq" id="WP_190449874.1">
    <property type="nucleotide sequence ID" value="NZ_JAMPLM010000026.1"/>
</dbReference>
<organism evidence="4 5">
    <name type="scientific">Stenomitos frigidus AS-A4</name>
    <dbReference type="NCBI Taxonomy" id="2933935"/>
    <lineage>
        <taxon>Bacteria</taxon>
        <taxon>Bacillati</taxon>
        <taxon>Cyanobacteriota</taxon>
        <taxon>Cyanophyceae</taxon>
        <taxon>Leptolyngbyales</taxon>
        <taxon>Leptolyngbyaceae</taxon>
        <taxon>Stenomitos</taxon>
    </lineage>
</organism>
<keyword evidence="5" id="KW-1185">Reference proteome</keyword>